<accession>A0AAN7U4X3</accession>
<comment type="caution">
    <text evidence="2">The sequence shown here is derived from an EMBL/GenBank/DDBJ whole genome shotgun (WGS) entry which is preliminary data.</text>
</comment>
<feature type="compositionally biased region" description="Basic and acidic residues" evidence="1">
    <location>
        <begin position="19"/>
        <end position="37"/>
    </location>
</feature>
<dbReference type="EMBL" id="JAVFKY010000001">
    <property type="protein sequence ID" value="KAK5582055.1"/>
    <property type="molecule type" value="Genomic_DNA"/>
</dbReference>
<evidence type="ECO:0000313" key="3">
    <source>
        <dbReference type="Proteomes" id="UP001344447"/>
    </source>
</evidence>
<reference evidence="2 3" key="1">
    <citation type="submission" date="2023-11" db="EMBL/GenBank/DDBJ databases">
        <title>Dfirmibasis_genome.</title>
        <authorList>
            <person name="Edelbroek B."/>
            <person name="Kjellin J."/>
            <person name="Jerlstrom-Hultqvist J."/>
            <person name="Soderbom F."/>
        </authorList>
    </citation>
    <scope>NUCLEOTIDE SEQUENCE [LARGE SCALE GENOMIC DNA]</scope>
    <source>
        <strain evidence="2 3">TNS-C-14</strain>
    </source>
</reference>
<organism evidence="2 3">
    <name type="scientific">Dictyostelium firmibasis</name>
    <dbReference type="NCBI Taxonomy" id="79012"/>
    <lineage>
        <taxon>Eukaryota</taxon>
        <taxon>Amoebozoa</taxon>
        <taxon>Evosea</taxon>
        <taxon>Eumycetozoa</taxon>
        <taxon>Dictyostelia</taxon>
        <taxon>Dictyosteliales</taxon>
        <taxon>Dictyosteliaceae</taxon>
        <taxon>Dictyostelium</taxon>
    </lineage>
</organism>
<feature type="compositionally biased region" description="Basic and acidic residues" evidence="1">
    <location>
        <begin position="1"/>
        <end position="12"/>
    </location>
</feature>
<evidence type="ECO:0000256" key="1">
    <source>
        <dbReference type="SAM" id="MobiDB-lite"/>
    </source>
</evidence>
<dbReference type="Proteomes" id="UP001344447">
    <property type="component" value="Unassembled WGS sequence"/>
</dbReference>
<proteinExistence type="predicted"/>
<sequence length="66" mass="8053">MSHQSIDKEFKKPNNHQKIIPEERAPNSKQEKREAYKLLKNKKPKDKKITYQSKMNNPENHRFEYI</sequence>
<keyword evidence="3" id="KW-1185">Reference proteome</keyword>
<evidence type="ECO:0000313" key="2">
    <source>
        <dbReference type="EMBL" id="KAK5582055.1"/>
    </source>
</evidence>
<protein>
    <submittedName>
        <fullName evidence="2">Uncharacterized protein</fullName>
    </submittedName>
</protein>
<feature type="region of interest" description="Disordered" evidence="1">
    <location>
        <begin position="1"/>
        <end position="66"/>
    </location>
</feature>
<gene>
    <name evidence="2" type="ORF">RB653_003637</name>
</gene>
<name>A0AAN7U4X3_9MYCE</name>
<dbReference type="AlphaFoldDB" id="A0AAN7U4X3"/>